<dbReference type="Gene3D" id="2.50.20.10">
    <property type="entry name" value="Lipoprotein localisation LolA/LolB/LppX"/>
    <property type="match status" value="1"/>
</dbReference>
<proteinExistence type="predicted"/>
<dbReference type="Proteomes" id="UP000366819">
    <property type="component" value="Unassembled WGS sequence"/>
</dbReference>
<evidence type="ECO:0000256" key="2">
    <source>
        <dbReference type="SAM" id="SignalP"/>
    </source>
</evidence>
<reference evidence="3 4" key="1">
    <citation type="submission" date="2019-08" db="EMBL/GenBank/DDBJ databases">
        <authorList>
            <person name="Peeters C."/>
        </authorList>
    </citation>
    <scope>NUCLEOTIDE SEQUENCE [LARGE SCALE GENOMIC DNA]</scope>
    <source>
        <strain evidence="3 4">LMG 31011</strain>
    </source>
</reference>
<accession>A0A5E4REP5</accession>
<feature type="chain" id="PRO_5022775075" description="DUF2092 domain-containing protein" evidence="2">
    <location>
        <begin position="36"/>
        <end position="284"/>
    </location>
</feature>
<evidence type="ECO:0000256" key="1">
    <source>
        <dbReference type="ARBA" id="ARBA00022729"/>
    </source>
</evidence>
<keyword evidence="1 2" id="KW-0732">Signal</keyword>
<organism evidence="3 4">
    <name type="scientific">Pandoraea aquatica</name>
    <dbReference type="NCBI Taxonomy" id="2508290"/>
    <lineage>
        <taxon>Bacteria</taxon>
        <taxon>Pseudomonadati</taxon>
        <taxon>Pseudomonadota</taxon>
        <taxon>Betaproteobacteria</taxon>
        <taxon>Burkholderiales</taxon>
        <taxon>Burkholderiaceae</taxon>
        <taxon>Pandoraea</taxon>
    </lineage>
</organism>
<dbReference type="SUPFAM" id="SSF89392">
    <property type="entry name" value="Prokaryotic lipoproteins and lipoprotein localization factors"/>
    <property type="match status" value="1"/>
</dbReference>
<evidence type="ECO:0000313" key="4">
    <source>
        <dbReference type="Proteomes" id="UP000366819"/>
    </source>
</evidence>
<name>A0A5E4REP5_9BURK</name>
<dbReference type="EMBL" id="CABPSN010000001">
    <property type="protein sequence ID" value="VVD61281.1"/>
    <property type="molecule type" value="Genomic_DNA"/>
</dbReference>
<dbReference type="AlphaFoldDB" id="A0A5E4REP5"/>
<sequence>MLFSFSRRKIRRDPPRGVRLILLTGALLVATPVLAQAPESDSTLPVQGMPEMQQGAVDALSTMSRYLRSLKRFQVHADTVTDAVLSTGQNVGFLHQTALSVQRPDKVRAVVTGQARNRGFVYDGKTFTLYQESQGKRYFSQASAPPTIDALIRDIDEKYQIGMPLADLFYWGMDPDDASQLRSALFIGLDRVGGEWCNHYAFQQPDVDWELWIRVGSRPLPCRFVITDTSQPSRPRHSVNYRWDLNPTFPSGTFTYKAPAGAQRIEMRPPSAAMDGAPAAGGQQ</sequence>
<gene>
    <name evidence="3" type="ORF">PAQ31011_00109</name>
</gene>
<feature type="signal peptide" evidence="2">
    <location>
        <begin position="1"/>
        <end position="35"/>
    </location>
</feature>
<dbReference type="InterPro" id="IPR029046">
    <property type="entry name" value="LolA/LolB/LppX"/>
</dbReference>
<dbReference type="InterPro" id="IPR019207">
    <property type="entry name" value="DUF2092"/>
</dbReference>
<protein>
    <recommendedName>
        <fullName evidence="5">DUF2092 domain-containing protein</fullName>
    </recommendedName>
</protein>
<keyword evidence="4" id="KW-1185">Reference proteome</keyword>
<dbReference type="Pfam" id="PF09865">
    <property type="entry name" value="DUF2092"/>
    <property type="match status" value="1"/>
</dbReference>
<evidence type="ECO:0008006" key="5">
    <source>
        <dbReference type="Google" id="ProtNLM"/>
    </source>
</evidence>
<evidence type="ECO:0000313" key="3">
    <source>
        <dbReference type="EMBL" id="VVD61281.1"/>
    </source>
</evidence>